<sequence length="44" mass="5360">MVYQQHRLTIPSNSEYSIPQLRMMIREVETIIARQINIDEWNEL</sequence>
<dbReference type="RefSeq" id="WP_002744783.1">
    <property type="nucleotide sequence ID" value="NZ_CP020771.1"/>
</dbReference>
<evidence type="ECO:0000313" key="1">
    <source>
        <dbReference type="EMBL" id="ARI81694.1"/>
    </source>
</evidence>
<dbReference type="Proteomes" id="UP000192439">
    <property type="component" value="Chromosome"/>
</dbReference>
<dbReference type="EMBL" id="CP020771">
    <property type="protein sequence ID" value="ARI81694.1"/>
    <property type="molecule type" value="Genomic_DNA"/>
</dbReference>
<organism evidence="1 2">
    <name type="scientific">Microcystis aeruginosa PCC 7806SL</name>
    <dbReference type="NCBI Taxonomy" id="1903187"/>
    <lineage>
        <taxon>Bacteria</taxon>
        <taxon>Bacillati</taxon>
        <taxon>Cyanobacteriota</taxon>
        <taxon>Cyanophyceae</taxon>
        <taxon>Oscillatoriophycideae</taxon>
        <taxon>Chroococcales</taxon>
        <taxon>Microcystaceae</taxon>
        <taxon>Microcystis</taxon>
    </lineage>
</organism>
<keyword evidence="2" id="KW-1185">Reference proteome</keyword>
<proteinExistence type="predicted"/>
<gene>
    <name evidence="1" type="ORF">BH695_2414</name>
</gene>
<protein>
    <recommendedName>
        <fullName evidence="3">Type II toxin-antitoxin system HicA family toxin</fullName>
    </recommendedName>
</protein>
<evidence type="ECO:0000313" key="2">
    <source>
        <dbReference type="Proteomes" id="UP000192439"/>
    </source>
</evidence>
<name>A0AB33BMV5_MICA7</name>
<dbReference type="AlphaFoldDB" id="A0AB33BMV5"/>
<reference evidence="1 2" key="1">
    <citation type="journal article" date="2018" name="Harmful Algae">
        <title>The highly heterogeneous methylated genomes and diverse restriction-modification systems of bloom-forming Microcystis.</title>
        <authorList>
            <person name="Zhao L."/>
            <person name="Song Y."/>
            <person name="Li L."/>
            <person name="Gan N."/>
            <person name="Brand J.J."/>
            <person name="Song L."/>
        </authorList>
    </citation>
    <scope>NUCLEOTIDE SEQUENCE [LARGE SCALE GENOMIC DNA]</scope>
    <source>
        <strain evidence="1 2">PCC 7806SL</strain>
    </source>
</reference>
<evidence type="ECO:0008006" key="3">
    <source>
        <dbReference type="Google" id="ProtNLM"/>
    </source>
</evidence>
<accession>A0AB33BMV5</accession>